<comment type="caution">
    <text evidence="1">The sequence shown here is derived from an EMBL/GenBank/DDBJ whole genome shotgun (WGS) entry which is preliminary data.</text>
</comment>
<reference evidence="1" key="1">
    <citation type="submission" date="2020-07" db="EMBL/GenBank/DDBJ databases">
        <title>The High-quality genome of the commercially important snow crab, Chionoecetes opilio.</title>
        <authorList>
            <person name="Jeong J.-H."/>
            <person name="Ryu S."/>
        </authorList>
    </citation>
    <scope>NUCLEOTIDE SEQUENCE</scope>
    <source>
        <strain evidence="1">MADBK_172401_WGS</strain>
        <tissue evidence="1">Digestive gland</tissue>
    </source>
</reference>
<name>A0A8J5CJR7_CHIOP</name>
<evidence type="ECO:0000313" key="2">
    <source>
        <dbReference type="Proteomes" id="UP000770661"/>
    </source>
</evidence>
<dbReference type="Proteomes" id="UP000770661">
    <property type="component" value="Unassembled WGS sequence"/>
</dbReference>
<evidence type="ECO:0000313" key="1">
    <source>
        <dbReference type="EMBL" id="KAG0712834.1"/>
    </source>
</evidence>
<accession>A0A8J5CJR7</accession>
<protein>
    <submittedName>
        <fullName evidence="1">Uncharacterized protein</fullName>
    </submittedName>
</protein>
<gene>
    <name evidence="1" type="ORF">GWK47_017543</name>
</gene>
<dbReference type="EMBL" id="JACEEZ010022047">
    <property type="protein sequence ID" value="KAG0712834.1"/>
    <property type="molecule type" value="Genomic_DNA"/>
</dbReference>
<proteinExistence type="predicted"/>
<dbReference type="AlphaFoldDB" id="A0A8J5CJR7"/>
<sequence>MMDVQVDDASCPSPSLLRHQEGTWLILPRRKGLIRSLALGRPDSLPFRKRMFQGVLSILRACVCARVLQPLQGLQALHHLSPLGKYGPRGETRALGNGCALIVVFWEHKHPRLPETGAGLLYPGGMEATCRRG</sequence>
<organism evidence="1 2">
    <name type="scientific">Chionoecetes opilio</name>
    <name type="common">Atlantic snow crab</name>
    <name type="synonym">Cancer opilio</name>
    <dbReference type="NCBI Taxonomy" id="41210"/>
    <lineage>
        <taxon>Eukaryota</taxon>
        <taxon>Metazoa</taxon>
        <taxon>Ecdysozoa</taxon>
        <taxon>Arthropoda</taxon>
        <taxon>Crustacea</taxon>
        <taxon>Multicrustacea</taxon>
        <taxon>Malacostraca</taxon>
        <taxon>Eumalacostraca</taxon>
        <taxon>Eucarida</taxon>
        <taxon>Decapoda</taxon>
        <taxon>Pleocyemata</taxon>
        <taxon>Brachyura</taxon>
        <taxon>Eubrachyura</taxon>
        <taxon>Majoidea</taxon>
        <taxon>Majidae</taxon>
        <taxon>Chionoecetes</taxon>
    </lineage>
</organism>
<keyword evidence="2" id="KW-1185">Reference proteome</keyword>